<evidence type="ECO:0000313" key="21">
    <source>
        <dbReference type="Proteomes" id="UP000488956"/>
    </source>
</evidence>
<evidence type="ECO:0000313" key="11">
    <source>
        <dbReference type="EMBL" id="KAE9315057.1"/>
    </source>
</evidence>
<dbReference type="EMBL" id="QXGC01001547">
    <property type="protein sequence ID" value="KAE9200725.1"/>
    <property type="molecule type" value="Genomic_DNA"/>
</dbReference>
<dbReference type="Proteomes" id="UP000437068">
    <property type="component" value="Unassembled WGS sequence"/>
</dbReference>
<dbReference type="AlphaFoldDB" id="A0A6A3R304"/>
<dbReference type="EMBL" id="QXGF01001619">
    <property type="protein sequence ID" value="KAE8928825.1"/>
    <property type="molecule type" value="Genomic_DNA"/>
</dbReference>
<dbReference type="Proteomes" id="UP000440367">
    <property type="component" value="Unassembled WGS sequence"/>
</dbReference>
<dbReference type="Proteomes" id="UP000460718">
    <property type="component" value="Unassembled WGS sequence"/>
</dbReference>
<dbReference type="Proteomes" id="UP000433483">
    <property type="component" value="Unassembled WGS sequence"/>
</dbReference>
<evidence type="ECO:0000313" key="10">
    <source>
        <dbReference type="EMBL" id="KAE9291297.1"/>
    </source>
</evidence>
<protein>
    <submittedName>
        <fullName evidence="4">Uncharacterized protein</fullName>
    </submittedName>
</protein>
<dbReference type="OrthoDB" id="112406at2759"/>
<dbReference type="EMBL" id="QXGD01001637">
    <property type="protein sequence ID" value="KAE9201946.1"/>
    <property type="molecule type" value="Genomic_DNA"/>
</dbReference>
<evidence type="ECO:0000313" key="6">
    <source>
        <dbReference type="EMBL" id="KAE9116055.1"/>
    </source>
</evidence>
<sequence>MFANHFVTIAPHAAVMVSSKDFSSRSPTTASANSGQNAKKLRRAKSERTTSTKNDKKTQLPEIRIASRQSC</sequence>
<dbReference type="Proteomes" id="UP000441208">
    <property type="component" value="Unassembled WGS sequence"/>
</dbReference>
<dbReference type="EMBL" id="QXFX01001584">
    <property type="protein sequence ID" value="KAE9087906.1"/>
    <property type="molecule type" value="Genomic_DNA"/>
</dbReference>
<evidence type="ECO:0000313" key="12">
    <source>
        <dbReference type="Proteomes" id="UP000429523"/>
    </source>
</evidence>
<evidence type="ECO:0000256" key="1">
    <source>
        <dbReference type="SAM" id="MobiDB-lite"/>
    </source>
</evidence>
<dbReference type="EMBL" id="QXGA01001551">
    <property type="protein sequence ID" value="KAE9116055.1"/>
    <property type="molecule type" value="Genomic_DNA"/>
</dbReference>
<evidence type="ECO:0000313" key="9">
    <source>
        <dbReference type="EMBL" id="KAE9201946.1"/>
    </source>
</evidence>
<accession>A0A6A3R304</accession>
<dbReference type="EMBL" id="QXFZ01001610">
    <property type="protein sequence ID" value="KAE9087652.1"/>
    <property type="molecule type" value="Genomic_DNA"/>
</dbReference>
<name>A0A6A3R304_9STRA</name>
<dbReference type="EMBL" id="QXGE01001539">
    <property type="protein sequence ID" value="KAE9291297.1"/>
    <property type="molecule type" value="Genomic_DNA"/>
</dbReference>
<dbReference type="EMBL" id="QXFY01001545">
    <property type="protein sequence ID" value="KAE9315057.1"/>
    <property type="molecule type" value="Genomic_DNA"/>
</dbReference>
<feature type="region of interest" description="Disordered" evidence="1">
    <location>
        <begin position="18"/>
        <end position="71"/>
    </location>
</feature>
<evidence type="ECO:0000313" key="19">
    <source>
        <dbReference type="Proteomes" id="UP000476176"/>
    </source>
</evidence>
<dbReference type="Proteomes" id="UP000476176">
    <property type="component" value="Unassembled WGS sequence"/>
</dbReference>
<evidence type="ECO:0000313" key="2">
    <source>
        <dbReference type="EMBL" id="KAE8928825.1"/>
    </source>
</evidence>
<comment type="caution">
    <text evidence="4">The sequence shown here is derived from an EMBL/GenBank/DDBJ whole genome shotgun (WGS) entry which is preliminary data.</text>
</comment>
<evidence type="ECO:0000313" key="3">
    <source>
        <dbReference type="EMBL" id="KAE8989518.1"/>
    </source>
</evidence>
<dbReference type="Proteomes" id="UP000488956">
    <property type="component" value="Unassembled WGS sequence"/>
</dbReference>
<evidence type="ECO:0000313" key="13">
    <source>
        <dbReference type="Proteomes" id="UP000433483"/>
    </source>
</evidence>
<dbReference type="Proteomes" id="UP000429523">
    <property type="component" value="Unassembled WGS sequence"/>
</dbReference>
<dbReference type="EMBL" id="QXGB01001594">
    <property type="protein sequence ID" value="KAE9188312.1"/>
    <property type="molecule type" value="Genomic_DNA"/>
</dbReference>
<feature type="compositionally biased region" description="Polar residues" evidence="1">
    <location>
        <begin position="20"/>
        <end position="37"/>
    </location>
</feature>
<dbReference type="Proteomes" id="UP000440732">
    <property type="component" value="Unassembled WGS sequence"/>
</dbReference>
<evidence type="ECO:0000313" key="18">
    <source>
        <dbReference type="Proteomes" id="UP000460718"/>
    </source>
</evidence>
<evidence type="ECO:0000313" key="4">
    <source>
        <dbReference type="EMBL" id="KAE9087652.1"/>
    </source>
</evidence>
<evidence type="ECO:0000313" key="20">
    <source>
        <dbReference type="Proteomes" id="UP000486351"/>
    </source>
</evidence>
<evidence type="ECO:0000313" key="17">
    <source>
        <dbReference type="Proteomes" id="UP000441208"/>
    </source>
</evidence>
<evidence type="ECO:0000313" key="16">
    <source>
        <dbReference type="Proteomes" id="UP000440732"/>
    </source>
</evidence>
<keyword evidence="13" id="KW-1185">Reference proteome</keyword>
<feature type="compositionally biased region" description="Basic and acidic residues" evidence="1">
    <location>
        <begin position="44"/>
        <end position="59"/>
    </location>
</feature>
<organism evidence="4 17">
    <name type="scientific">Phytophthora fragariae</name>
    <dbReference type="NCBI Taxonomy" id="53985"/>
    <lineage>
        <taxon>Eukaryota</taxon>
        <taxon>Sar</taxon>
        <taxon>Stramenopiles</taxon>
        <taxon>Oomycota</taxon>
        <taxon>Peronosporomycetes</taxon>
        <taxon>Peronosporales</taxon>
        <taxon>Peronosporaceae</taxon>
        <taxon>Phytophthora</taxon>
    </lineage>
</organism>
<evidence type="ECO:0000313" key="5">
    <source>
        <dbReference type="EMBL" id="KAE9087906.1"/>
    </source>
</evidence>
<reference evidence="12 13" key="1">
    <citation type="submission" date="2018-08" db="EMBL/GenBank/DDBJ databases">
        <title>Genomic investigation of the strawberry pathogen Phytophthora fragariae indicates pathogenicity is determined by transcriptional variation in three key races.</title>
        <authorList>
            <person name="Adams T.M."/>
            <person name="Armitage A.D."/>
            <person name="Sobczyk M.K."/>
            <person name="Bates H.J."/>
            <person name="Dunwell J.M."/>
            <person name="Nellist C.F."/>
            <person name="Harrison R.J."/>
        </authorList>
    </citation>
    <scope>NUCLEOTIDE SEQUENCE [LARGE SCALE GENOMIC DNA]</scope>
    <source>
        <strain evidence="10 14">A4</strain>
        <strain evidence="9 15">BC-1</strain>
        <strain evidence="8 19">BC-23</strain>
        <strain evidence="7 13">NOV-27</strain>
        <strain evidence="6 16">NOV-5</strain>
        <strain evidence="4 17">NOV-71</strain>
        <strain evidence="11 20">NOV-77</strain>
        <strain evidence="2 12">NOV-9</strain>
        <strain evidence="5 21">ONT-3</strain>
        <strain evidence="3 18">SCRP245</strain>
    </source>
</reference>
<evidence type="ECO:0000313" key="14">
    <source>
        <dbReference type="Proteomes" id="UP000437068"/>
    </source>
</evidence>
<proteinExistence type="predicted"/>
<dbReference type="EMBL" id="QXFW01001524">
    <property type="protein sequence ID" value="KAE8989518.1"/>
    <property type="molecule type" value="Genomic_DNA"/>
</dbReference>
<evidence type="ECO:0000313" key="8">
    <source>
        <dbReference type="EMBL" id="KAE9200725.1"/>
    </source>
</evidence>
<dbReference type="Proteomes" id="UP000486351">
    <property type="component" value="Unassembled WGS sequence"/>
</dbReference>
<evidence type="ECO:0000313" key="7">
    <source>
        <dbReference type="EMBL" id="KAE9188312.1"/>
    </source>
</evidence>
<gene>
    <name evidence="10" type="ORF">PF001_g19220</name>
    <name evidence="9" type="ORF">PF002_g21386</name>
    <name evidence="8" type="ORF">PF004_g18922</name>
    <name evidence="7" type="ORF">PF005_g20108</name>
    <name evidence="6" type="ORF">PF006_g19132</name>
    <name evidence="4" type="ORF">PF007_g20286</name>
    <name evidence="11" type="ORF">PF008_g19333</name>
    <name evidence="2" type="ORF">PF009_g21044</name>
    <name evidence="5" type="ORF">PF010_g19558</name>
    <name evidence="3" type="ORF">PF011_g18739</name>
</gene>
<evidence type="ECO:0000313" key="15">
    <source>
        <dbReference type="Proteomes" id="UP000440367"/>
    </source>
</evidence>